<organism evidence="2">
    <name type="scientific">Methanobacterium formicicum</name>
    <dbReference type="NCBI Taxonomy" id="2162"/>
    <lineage>
        <taxon>Archaea</taxon>
        <taxon>Methanobacteriati</taxon>
        <taxon>Methanobacteriota</taxon>
        <taxon>Methanomada group</taxon>
        <taxon>Methanobacteria</taxon>
        <taxon>Methanobacteriales</taxon>
        <taxon>Methanobacteriaceae</taxon>
        <taxon>Methanobacterium</taxon>
    </lineage>
</organism>
<reference evidence="2" key="1">
    <citation type="submission" date="2014-08" db="EMBL/GenBank/DDBJ databases">
        <authorList>
            <person name="Wibberg D."/>
        </authorList>
    </citation>
    <scope>NUCLEOTIDE SEQUENCE</scope>
</reference>
<keyword evidence="1" id="KW-0472">Membrane</keyword>
<feature type="transmembrane region" description="Helical" evidence="1">
    <location>
        <begin position="6"/>
        <end position="26"/>
    </location>
</feature>
<protein>
    <submittedName>
        <fullName evidence="2">Uncharacterized protein</fullName>
    </submittedName>
</protein>
<evidence type="ECO:0000256" key="1">
    <source>
        <dbReference type="SAM" id="Phobius"/>
    </source>
</evidence>
<name>A0A090IAE3_METFO</name>
<accession>A0A090IAE3</accession>
<gene>
    <name evidence="2" type="ORF">DSM1535_2089</name>
</gene>
<dbReference type="EMBL" id="LN515531">
    <property type="protein sequence ID" value="CEA14412.1"/>
    <property type="molecule type" value="Genomic_DNA"/>
</dbReference>
<proteinExistence type="predicted"/>
<sequence length="357" mass="40428">MDEKGYVFTPATLLLLIPVIIVAIAYSGILNELNMASNVVIGGDVTSTTALNVFSAMEKGTSDAGRSAAFNTTRKVIDEHKFFPNTGNESSSKAYIKERILYTMNDYIIQSCQDMEVQTGREIYLNGESVTSSTTQLIYPEDITITQENPYGFYVTIRGGIPIRVTQKDQFYEGVTPTIKVPVSIQGLEDPYIWLNTNYLNSNLIFSYPEYKEGAINPYNFDLTVDKPNHRIQFLWDCLNGTGNPSDIGNRPYYFPDEHGLSFFDRLENRTNTTSTAAPNARFSSFIIGDPLYNYHNTSYVSRLDHEYFTYSPSDPIPVTDIKIKYTGTDYSFADPTGTTFYISTYYLNYFQLKANY</sequence>
<dbReference type="PATRIC" id="fig|2162.9.peg.2156"/>
<dbReference type="RefSeq" id="WP_052660013.1">
    <property type="nucleotide sequence ID" value="NZ_JARVXG010000044.1"/>
</dbReference>
<keyword evidence="1" id="KW-0812">Transmembrane</keyword>
<dbReference type="AlphaFoldDB" id="A0A090IAE3"/>
<dbReference type="KEGG" id="mfi:DSM1535_2089"/>
<keyword evidence="1" id="KW-1133">Transmembrane helix</keyword>
<evidence type="ECO:0000313" key="2">
    <source>
        <dbReference type="EMBL" id="CEA14412.1"/>
    </source>
</evidence>